<dbReference type="SUPFAM" id="SSF50876">
    <property type="entry name" value="Avidin/streptavidin"/>
    <property type="match status" value="1"/>
</dbReference>
<feature type="binding site" evidence="6">
    <location>
        <position position="76"/>
    </location>
    <ligand>
        <name>biotin</name>
        <dbReference type="ChEBI" id="CHEBI:57586"/>
    </ligand>
</feature>
<dbReference type="PANTHER" id="PTHR34399">
    <property type="entry name" value="AVIDIN-RELATED"/>
    <property type="match status" value="1"/>
</dbReference>
<dbReference type="Pfam" id="PF01382">
    <property type="entry name" value="Avidin"/>
    <property type="match status" value="1"/>
</dbReference>
<dbReference type="AlphaFoldDB" id="A0A1I3XC79"/>
<protein>
    <submittedName>
        <fullName evidence="8">Avidin family protein</fullName>
    </submittedName>
</protein>
<feature type="binding site" evidence="6">
    <location>
        <position position="65"/>
    </location>
    <ligand>
        <name>biotin</name>
        <dbReference type="ChEBI" id="CHEBI:57586"/>
    </ligand>
</feature>
<evidence type="ECO:0000256" key="2">
    <source>
        <dbReference type="ARBA" id="ARBA00006297"/>
    </source>
</evidence>
<evidence type="ECO:0000256" key="1">
    <source>
        <dbReference type="ARBA" id="ARBA00004613"/>
    </source>
</evidence>
<gene>
    <name evidence="8" type="ORF">SAMN05421835_1158</name>
</gene>
<accession>A0A1I3XC79</accession>
<evidence type="ECO:0000256" key="6">
    <source>
        <dbReference type="PIRSR" id="PIRSR605468-50"/>
    </source>
</evidence>
<reference evidence="8 9" key="1">
    <citation type="submission" date="2016-10" db="EMBL/GenBank/DDBJ databases">
        <authorList>
            <person name="de Groot N.N."/>
        </authorList>
    </citation>
    <scope>NUCLEOTIDE SEQUENCE [LARGE SCALE GENOMIC DNA]</scope>
    <source>
        <strain evidence="8 9">DSM 44468</strain>
    </source>
</reference>
<dbReference type="EMBL" id="FORP01000015">
    <property type="protein sequence ID" value="SFK16969.1"/>
    <property type="molecule type" value="Genomic_DNA"/>
</dbReference>
<dbReference type="OrthoDB" id="9092901at2"/>
<keyword evidence="4 7" id="KW-0732">Signal</keyword>
<proteinExistence type="inferred from homology"/>
<name>A0A1I3XC79_9PSEU</name>
<dbReference type="PRINTS" id="PR00709">
    <property type="entry name" value="AVIDIN"/>
</dbReference>
<feature type="chain" id="PRO_5011710536" evidence="7">
    <location>
        <begin position="26"/>
        <end position="175"/>
    </location>
</feature>
<feature type="binding site" evidence="6">
    <location>
        <position position="113"/>
    </location>
    <ligand>
        <name>biotin</name>
        <dbReference type="ChEBI" id="CHEBI:57586"/>
    </ligand>
</feature>
<dbReference type="PROSITE" id="PS51326">
    <property type="entry name" value="AVIDIN_2"/>
    <property type="match status" value="1"/>
</dbReference>
<evidence type="ECO:0000256" key="5">
    <source>
        <dbReference type="ARBA" id="ARBA00023267"/>
    </source>
</evidence>
<evidence type="ECO:0000313" key="8">
    <source>
        <dbReference type="EMBL" id="SFK16969.1"/>
    </source>
</evidence>
<organism evidence="8 9">
    <name type="scientific">Amycolatopsis sacchari</name>
    <dbReference type="NCBI Taxonomy" id="115433"/>
    <lineage>
        <taxon>Bacteria</taxon>
        <taxon>Bacillati</taxon>
        <taxon>Actinomycetota</taxon>
        <taxon>Actinomycetes</taxon>
        <taxon>Pseudonocardiales</taxon>
        <taxon>Pseudonocardiaceae</taxon>
        <taxon>Amycolatopsis</taxon>
    </lineage>
</organism>
<dbReference type="InterPro" id="IPR036896">
    <property type="entry name" value="Avidin-like_sf"/>
</dbReference>
<keyword evidence="9" id="KW-1185">Reference proteome</keyword>
<evidence type="ECO:0000313" key="9">
    <source>
        <dbReference type="Proteomes" id="UP000199025"/>
    </source>
</evidence>
<feature type="binding site" evidence="6">
    <location>
        <position position="141"/>
    </location>
    <ligand>
        <name>biotin</name>
        <dbReference type="ChEBI" id="CHEBI:57586"/>
    </ligand>
</feature>
<dbReference type="InterPro" id="IPR005468">
    <property type="entry name" value="Avidin/str"/>
</dbReference>
<keyword evidence="3" id="KW-0964">Secreted</keyword>
<dbReference type="RefSeq" id="WP_091511235.1">
    <property type="nucleotide sequence ID" value="NZ_CBDQZW010000031.1"/>
</dbReference>
<evidence type="ECO:0000256" key="4">
    <source>
        <dbReference type="ARBA" id="ARBA00022729"/>
    </source>
</evidence>
<comment type="similarity">
    <text evidence="2">Belongs to the avidin/streptavidin family.</text>
</comment>
<evidence type="ECO:0000256" key="7">
    <source>
        <dbReference type="SAM" id="SignalP"/>
    </source>
</evidence>
<dbReference type="GO" id="GO:0005576">
    <property type="term" value="C:extracellular region"/>
    <property type="evidence" value="ECO:0007669"/>
    <property type="project" value="UniProtKB-SubCell"/>
</dbReference>
<comment type="subcellular location">
    <subcellularLocation>
        <location evidence="1">Secreted</location>
    </subcellularLocation>
</comment>
<dbReference type="InterPro" id="IPR051764">
    <property type="entry name" value="Avidin/Streptavidin-rel"/>
</dbReference>
<keyword evidence="5 6" id="KW-0092">Biotin</keyword>
<dbReference type="Gene3D" id="2.40.128.30">
    <property type="entry name" value="Avidin-like"/>
    <property type="match status" value="1"/>
</dbReference>
<dbReference type="GO" id="GO:0009374">
    <property type="term" value="F:biotin binding"/>
    <property type="evidence" value="ECO:0007669"/>
    <property type="project" value="InterPro"/>
</dbReference>
<feature type="signal peptide" evidence="7">
    <location>
        <begin position="1"/>
        <end position="25"/>
    </location>
</feature>
<dbReference type="InterPro" id="IPR005469">
    <property type="entry name" value="Avidin"/>
</dbReference>
<feature type="binding site" evidence="6">
    <location>
        <position position="129"/>
    </location>
    <ligand>
        <name>biotin</name>
        <dbReference type="ChEBI" id="CHEBI:57586"/>
    </ligand>
</feature>
<dbReference type="Proteomes" id="UP000199025">
    <property type="component" value="Unassembled WGS sequence"/>
</dbReference>
<evidence type="ECO:0000256" key="3">
    <source>
        <dbReference type="ARBA" id="ARBA00022525"/>
    </source>
</evidence>
<sequence>MSAFRKVLIALVALLVSAGTVAASASESQGTVTPTLTSLAGTWYNELGSVMNLTVSADGALSGTYESAVGDAESTYPLRGGYDIAPVSGTGTALGWTVAWHNSFRNAHSTTSWSGQYYGGTGERIVTQWLLTSGTTPADQWQSTLVGHDEFTRTAPTAAQVEQAKQRGESAGLPR</sequence>
<dbReference type="STRING" id="115433.SAMN05421835_1158"/>